<gene>
    <name evidence="5" type="primary">ispH</name>
    <name evidence="6" type="ORF">O0R46_04495</name>
</gene>
<keyword evidence="3 5" id="KW-0408">Iron</keyword>
<feature type="binding site" evidence="5">
    <location>
        <position position="224"/>
    </location>
    <ligand>
        <name>isopentenyl diphosphate</name>
        <dbReference type="ChEBI" id="CHEBI:128769"/>
    </ligand>
</feature>
<dbReference type="Gene3D" id="3.40.50.11270">
    <property type="match status" value="1"/>
</dbReference>
<keyword evidence="2 5" id="KW-0479">Metal-binding</keyword>
<feature type="binding site" evidence="5">
    <location>
        <position position="267"/>
    </location>
    <ligand>
        <name>dimethylallyl diphosphate</name>
        <dbReference type="ChEBI" id="CHEBI:57623"/>
    </ligand>
</feature>
<feature type="binding site" evidence="5">
    <location>
        <position position="13"/>
    </location>
    <ligand>
        <name>[4Fe-4S] cluster</name>
        <dbReference type="ChEBI" id="CHEBI:49883"/>
    </ligand>
</feature>
<comment type="pathway">
    <text evidence="5">Isoprenoid biosynthesis; isopentenyl diphosphate biosynthesis via DXP pathway; isopentenyl diphosphate from 1-deoxy-D-xylulose 5-phosphate: step 6/6.</text>
</comment>
<evidence type="ECO:0000256" key="3">
    <source>
        <dbReference type="ARBA" id="ARBA00023004"/>
    </source>
</evidence>
<feature type="binding site" evidence="5">
    <location>
        <position position="226"/>
    </location>
    <ligand>
        <name>dimethylallyl diphosphate</name>
        <dbReference type="ChEBI" id="CHEBI:57623"/>
    </ligand>
</feature>
<feature type="binding site" evidence="5">
    <location>
        <position position="225"/>
    </location>
    <ligand>
        <name>dimethylallyl diphosphate</name>
        <dbReference type="ChEBI" id="CHEBI:57623"/>
    </ligand>
</feature>
<feature type="binding site" evidence="5">
    <location>
        <position position="224"/>
    </location>
    <ligand>
        <name>dimethylallyl diphosphate</name>
        <dbReference type="ChEBI" id="CHEBI:57623"/>
    </ligand>
</feature>
<feature type="binding site" evidence="5">
    <location>
        <position position="43"/>
    </location>
    <ligand>
        <name>isopentenyl diphosphate</name>
        <dbReference type="ChEBI" id="CHEBI:128769"/>
    </ligand>
</feature>
<dbReference type="EC" id="1.17.7.4" evidence="5"/>
<feature type="binding site" evidence="5">
    <location>
        <position position="78"/>
    </location>
    <ligand>
        <name>dimethylallyl diphosphate</name>
        <dbReference type="ChEBI" id="CHEBI:57623"/>
    </ligand>
</feature>
<feature type="binding site" evidence="5">
    <location>
        <position position="226"/>
    </location>
    <ligand>
        <name>(2E)-4-hydroxy-3-methylbut-2-enyl diphosphate</name>
        <dbReference type="ChEBI" id="CHEBI:128753"/>
    </ligand>
</feature>
<evidence type="ECO:0000256" key="1">
    <source>
        <dbReference type="ARBA" id="ARBA00022485"/>
    </source>
</evidence>
<feature type="binding site" evidence="5">
    <location>
        <position position="128"/>
    </location>
    <ligand>
        <name>(2E)-4-hydroxy-3-methylbut-2-enyl diphosphate</name>
        <dbReference type="ChEBI" id="CHEBI:128753"/>
    </ligand>
</feature>
<dbReference type="Pfam" id="PF02401">
    <property type="entry name" value="LYTB"/>
    <property type="match status" value="1"/>
</dbReference>
<keyword evidence="7" id="KW-1185">Reference proteome</keyword>
<dbReference type="PANTHER" id="PTHR30426:SF0">
    <property type="entry name" value="4-HYDROXY-3-METHYLBUT-2-ENYL DIPHOSPHATE REDUCTASE"/>
    <property type="match status" value="1"/>
</dbReference>
<evidence type="ECO:0000256" key="4">
    <source>
        <dbReference type="ARBA" id="ARBA00023014"/>
    </source>
</evidence>
<feature type="binding site" evidence="5">
    <location>
        <position position="226"/>
    </location>
    <ligand>
        <name>isopentenyl diphosphate</name>
        <dbReference type="ChEBI" id="CHEBI:128769"/>
    </ligand>
</feature>
<comment type="catalytic activity">
    <reaction evidence="5">
        <text>dimethylallyl diphosphate + 2 oxidized [2Fe-2S]-[ferredoxin] + H2O = (2E)-4-hydroxy-3-methylbut-2-enyl diphosphate + 2 reduced [2Fe-2S]-[ferredoxin] + 2 H(+)</text>
        <dbReference type="Rhea" id="RHEA:24825"/>
        <dbReference type="Rhea" id="RHEA-COMP:10000"/>
        <dbReference type="Rhea" id="RHEA-COMP:10001"/>
        <dbReference type="ChEBI" id="CHEBI:15377"/>
        <dbReference type="ChEBI" id="CHEBI:15378"/>
        <dbReference type="ChEBI" id="CHEBI:33737"/>
        <dbReference type="ChEBI" id="CHEBI:33738"/>
        <dbReference type="ChEBI" id="CHEBI:57623"/>
        <dbReference type="ChEBI" id="CHEBI:128753"/>
        <dbReference type="EC" id="1.17.7.4"/>
    </reaction>
</comment>
<feature type="binding site" evidence="5">
    <location>
        <position position="168"/>
    </location>
    <ligand>
        <name>(2E)-4-hydroxy-3-methylbut-2-enyl diphosphate</name>
        <dbReference type="ChEBI" id="CHEBI:128753"/>
    </ligand>
</feature>
<comment type="function">
    <text evidence="5">Catalyzes the conversion of 1-hydroxy-2-methyl-2-(E)-butenyl 4-diphosphate (HMBPP) into a mixture of isopentenyl diphosphate (IPP) and dimethylallyl diphosphate (DMAPP). Acts in the terminal step of the DOXP/MEP pathway for isoprenoid precursor biosynthesis.</text>
</comment>
<keyword evidence="5 6" id="KW-0560">Oxidoreductase</keyword>
<feature type="binding site" evidence="5">
    <location>
        <position position="224"/>
    </location>
    <ligand>
        <name>(2E)-4-hydroxy-3-methylbut-2-enyl diphosphate</name>
        <dbReference type="ChEBI" id="CHEBI:128753"/>
    </ligand>
</feature>
<feature type="binding site" evidence="5">
    <location>
        <position position="78"/>
    </location>
    <ligand>
        <name>(2E)-4-hydroxy-3-methylbut-2-enyl diphosphate</name>
        <dbReference type="ChEBI" id="CHEBI:128753"/>
    </ligand>
</feature>
<comment type="pathway">
    <text evidence="5">Isoprenoid biosynthesis; dimethylallyl diphosphate biosynthesis; dimethylallyl diphosphate from (2E)-4-hydroxy-3-methylbutenyl diphosphate: step 1/1.</text>
</comment>
<dbReference type="RefSeq" id="WP_269312393.1">
    <property type="nucleotide sequence ID" value="NZ_CP114052.1"/>
</dbReference>
<evidence type="ECO:0000256" key="2">
    <source>
        <dbReference type="ARBA" id="ARBA00022723"/>
    </source>
</evidence>
<feature type="binding site" evidence="5">
    <location>
        <position position="78"/>
    </location>
    <ligand>
        <name>isopentenyl diphosphate</name>
        <dbReference type="ChEBI" id="CHEBI:128769"/>
    </ligand>
</feature>
<name>A0ABY7JQT3_9FIRM</name>
<keyword evidence="5" id="KW-0414">Isoprene biosynthesis</keyword>
<sequence>MKKIMIADDAGFCFGVKRAMNIAWDELEGNKNGKIFALGPLIHNKQAVEKYEKKGLISVDKLDQVENGKDNKVIIRSHGVSKKIYDDSKEKGLEIVDTTCPFVKKIHFLVNNSYDEDKTIVILGDEKHPEVQGIKGWCNDDAIVIKTFDEFMNYNFDLSKEYFVVSQTTMNEEEFKQIISHINGTHMNVQIENTICSATRVRQQSARDLAKKVDLMVVIGGKHSSNTQKLVFICRETVETFSIETADELKNFDFSNYDTIGVTAGASTPDWIIEKVLDYLNNL</sequence>
<feature type="binding site" evidence="5">
    <location>
        <position position="128"/>
    </location>
    <ligand>
        <name>isopentenyl diphosphate</name>
        <dbReference type="ChEBI" id="CHEBI:128769"/>
    </ligand>
</feature>
<reference evidence="6" key="1">
    <citation type="submission" date="2022-12" db="EMBL/GenBank/DDBJ databases">
        <title>Peptostreptococcus.</title>
        <authorList>
            <person name="Lee S.H."/>
        </authorList>
    </citation>
    <scope>NUCLEOTIDE SEQUENCE</scope>
    <source>
        <strain evidence="6">CBA3647</strain>
    </source>
</reference>
<dbReference type="Proteomes" id="UP001164187">
    <property type="component" value="Chromosome"/>
</dbReference>
<keyword evidence="4 5" id="KW-0411">Iron-sulfur</keyword>
<comment type="similarity">
    <text evidence="5">Belongs to the IspH family.</text>
</comment>
<feature type="binding site" evidence="5">
    <location>
        <position position="196"/>
    </location>
    <ligand>
        <name>[4Fe-4S] cluster</name>
        <dbReference type="ChEBI" id="CHEBI:49883"/>
    </ligand>
</feature>
<evidence type="ECO:0000313" key="6">
    <source>
        <dbReference type="EMBL" id="WAW15715.1"/>
    </source>
</evidence>
<protein>
    <recommendedName>
        <fullName evidence="5">4-hydroxy-3-methylbut-2-enyl diphosphate reductase</fullName>
        <shortName evidence="5">HMBPP reductase</shortName>
        <ecNumber evidence="5">1.17.7.4</ecNumber>
    </recommendedName>
</protein>
<feature type="binding site" evidence="5">
    <location>
        <position position="267"/>
    </location>
    <ligand>
        <name>isopentenyl diphosphate</name>
        <dbReference type="ChEBI" id="CHEBI:128769"/>
    </ligand>
</feature>
<feature type="binding site" evidence="5">
    <location>
        <position position="100"/>
    </location>
    <ligand>
        <name>[4Fe-4S] cluster</name>
        <dbReference type="ChEBI" id="CHEBI:49883"/>
    </ligand>
</feature>
<keyword evidence="1 5" id="KW-0004">4Fe-4S</keyword>
<dbReference type="GO" id="GO:0051745">
    <property type="term" value="F:4-hydroxy-3-methylbut-2-enyl diphosphate reductase activity"/>
    <property type="evidence" value="ECO:0007669"/>
    <property type="project" value="UniProtKB-EC"/>
</dbReference>
<evidence type="ECO:0000256" key="5">
    <source>
        <dbReference type="HAMAP-Rule" id="MF_00191"/>
    </source>
</evidence>
<dbReference type="NCBIfam" id="NF002187">
    <property type="entry name" value="PRK01045.1-1"/>
    <property type="match status" value="1"/>
</dbReference>
<proteinExistence type="inferred from homology"/>
<organism evidence="6 7">
    <name type="scientific">Peptostreptococcus equinus</name>
    <dbReference type="NCBI Taxonomy" id="3003601"/>
    <lineage>
        <taxon>Bacteria</taxon>
        <taxon>Bacillati</taxon>
        <taxon>Bacillota</taxon>
        <taxon>Clostridia</taxon>
        <taxon>Peptostreptococcales</taxon>
        <taxon>Peptostreptococcaceae</taxon>
        <taxon>Peptostreptococcus</taxon>
    </lineage>
</organism>
<feature type="binding site" evidence="5">
    <location>
        <position position="43"/>
    </location>
    <ligand>
        <name>(2E)-4-hydroxy-3-methylbut-2-enyl diphosphate</name>
        <dbReference type="ChEBI" id="CHEBI:128753"/>
    </ligand>
</feature>
<dbReference type="HAMAP" id="MF_00191">
    <property type="entry name" value="IspH"/>
    <property type="match status" value="1"/>
</dbReference>
<comment type="catalytic activity">
    <reaction evidence="5">
        <text>isopentenyl diphosphate + 2 oxidized [2Fe-2S]-[ferredoxin] + H2O = (2E)-4-hydroxy-3-methylbut-2-enyl diphosphate + 2 reduced [2Fe-2S]-[ferredoxin] + 2 H(+)</text>
        <dbReference type="Rhea" id="RHEA:24488"/>
        <dbReference type="Rhea" id="RHEA-COMP:10000"/>
        <dbReference type="Rhea" id="RHEA-COMP:10001"/>
        <dbReference type="ChEBI" id="CHEBI:15377"/>
        <dbReference type="ChEBI" id="CHEBI:15378"/>
        <dbReference type="ChEBI" id="CHEBI:33737"/>
        <dbReference type="ChEBI" id="CHEBI:33738"/>
        <dbReference type="ChEBI" id="CHEBI:128753"/>
        <dbReference type="ChEBI" id="CHEBI:128769"/>
        <dbReference type="EC" id="1.17.7.4"/>
    </reaction>
</comment>
<dbReference type="CDD" id="cd13944">
    <property type="entry name" value="lytB_ispH"/>
    <property type="match status" value="1"/>
</dbReference>
<feature type="binding site" evidence="5">
    <location>
        <position position="267"/>
    </location>
    <ligand>
        <name>(2E)-4-hydroxy-3-methylbut-2-enyl diphosphate</name>
        <dbReference type="ChEBI" id="CHEBI:128753"/>
    </ligand>
</feature>
<comment type="cofactor">
    <cofactor evidence="5">
        <name>[4Fe-4S] cluster</name>
        <dbReference type="ChEBI" id="CHEBI:49883"/>
    </cofactor>
    <text evidence="5">Binds 1 [4Fe-4S] cluster per subunit.</text>
</comment>
<dbReference type="Gene3D" id="3.40.1010.20">
    <property type="entry name" value="4-hydroxy-3-methylbut-2-enyl diphosphate reductase, catalytic domain"/>
    <property type="match status" value="2"/>
</dbReference>
<dbReference type="InterPro" id="IPR003451">
    <property type="entry name" value="LytB/IspH"/>
</dbReference>
<evidence type="ECO:0000313" key="7">
    <source>
        <dbReference type="Proteomes" id="UP001164187"/>
    </source>
</evidence>
<feature type="binding site" evidence="5">
    <location>
        <position position="225"/>
    </location>
    <ligand>
        <name>isopentenyl diphosphate</name>
        <dbReference type="ChEBI" id="CHEBI:128769"/>
    </ligand>
</feature>
<dbReference type="NCBIfam" id="TIGR00216">
    <property type="entry name" value="ispH_lytB"/>
    <property type="match status" value="1"/>
</dbReference>
<accession>A0ABY7JQT3</accession>
<feature type="active site" description="Proton donor" evidence="5">
    <location>
        <position position="130"/>
    </location>
</feature>
<dbReference type="EMBL" id="CP114052">
    <property type="protein sequence ID" value="WAW15715.1"/>
    <property type="molecule type" value="Genomic_DNA"/>
</dbReference>
<feature type="binding site" evidence="5">
    <location>
        <position position="225"/>
    </location>
    <ligand>
        <name>(2E)-4-hydroxy-3-methylbut-2-enyl diphosphate</name>
        <dbReference type="ChEBI" id="CHEBI:128753"/>
    </ligand>
</feature>
<feature type="binding site" evidence="5">
    <location>
        <position position="128"/>
    </location>
    <ligand>
        <name>dimethylallyl diphosphate</name>
        <dbReference type="ChEBI" id="CHEBI:57623"/>
    </ligand>
</feature>
<feature type="binding site" evidence="5">
    <location>
        <position position="43"/>
    </location>
    <ligand>
        <name>dimethylallyl diphosphate</name>
        <dbReference type="ChEBI" id="CHEBI:57623"/>
    </ligand>
</feature>
<dbReference type="PANTHER" id="PTHR30426">
    <property type="entry name" value="4-HYDROXY-3-METHYLBUT-2-ENYL DIPHOSPHATE REDUCTASE"/>
    <property type="match status" value="1"/>
</dbReference>